<keyword evidence="1" id="KW-0472">Membrane</keyword>
<evidence type="ECO:0000313" key="2">
    <source>
        <dbReference type="EMBL" id="CAB4705134.1"/>
    </source>
</evidence>
<feature type="transmembrane region" description="Helical" evidence="1">
    <location>
        <begin position="94"/>
        <end position="113"/>
    </location>
</feature>
<feature type="transmembrane region" description="Helical" evidence="1">
    <location>
        <begin position="354"/>
        <end position="374"/>
    </location>
</feature>
<feature type="transmembrane region" description="Helical" evidence="1">
    <location>
        <begin position="227"/>
        <end position="250"/>
    </location>
</feature>
<keyword evidence="1" id="KW-1133">Transmembrane helix</keyword>
<reference evidence="2" key="1">
    <citation type="submission" date="2020-05" db="EMBL/GenBank/DDBJ databases">
        <authorList>
            <person name="Chiriac C."/>
            <person name="Salcher M."/>
            <person name="Ghai R."/>
            <person name="Kavagutti S V."/>
        </authorList>
    </citation>
    <scope>NUCLEOTIDE SEQUENCE</scope>
</reference>
<feature type="transmembrane region" description="Helical" evidence="1">
    <location>
        <begin position="52"/>
        <end position="73"/>
    </location>
</feature>
<dbReference type="EMBL" id="CAEZXR010000119">
    <property type="protein sequence ID" value="CAB4705134.1"/>
    <property type="molecule type" value="Genomic_DNA"/>
</dbReference>
<feature type="transmembrane region" description="Helical" evidence="1">
    <location>
        <begin position="125"/>
        <end position="142"/>
    </location>
</feature>
<protein>
    <submittedName>
        <fullName evidence="2">Unannotated protein</fullName>
    </submittedName>
</protein>
<organism evidence="2">
    <name type="scientific">freshwater metagenome</name>
    <dbReference type="NCBI Taxonomy" id="449393"/>
    <lineage>
        <taxon>unclassified sequences</taxon>
        <taxon>metagenomes</taxon>
        <taxon>ecological metagenomes</taxon>
    </lineage>
</organism>
<proteinExistence type="predicted"/>
<feature type="transmembrane region" description="Helical" evidence="1">
    <location>
        <begin position="172"/>
        <end position="190"/>
    </location>
</feature>
<dbReference type="AlphaFoldDB" id="A0A6J6QB48"/>
<accession>A0A6J6QB48</accession>
<sequence>MGESFAVTVHGPRGAVDLVVPSEASVLDVAREYARQARLVGAPDLGDRRGQVLAPAASLAAAGIVPGDLLVVLDSDAPAARSSDVAEADRQPPSGLATLWAAVAAAAAVLAGWAAAPLDGTDGDLVVAVLAAAAVIGVLPLGRYAAHRVVAAPAFAGAAAYVVAWAPEPERLPTILGVAALTAGVAAAVARSLDRRQEEALRVWLVVGSAVFGVATLAALAGLPDRFVWGVLLLLAVLAPRFVPGVAVDVPDQLLIDLERLAVTAWSARERPTGRRGRTIVPETAVAAVAARGSRTVIAASAAVLAVAALSAPLLLAAASEQVDLVGARVLVGLGGATLLLSARSYRNTTARALLRLAGLVCWAALLVSLAPALVASAGITLAAASVALAVLVLIAAVATGRGWRSASWSRRAEVAEAIAGSVALASLVVAVGFFRHLWESIPDV</sequence>
<feature type="transmembrane region" description="Helical" evidence="1">
    <location>
        <begin position="149"/>
        <end position="166"/>
    </location>
</feature>
<feature type="transmembrane region" description="Helical" evidence="1">
    <location>
        <begin position="380"/>
        <end position="399"/>
    </location>
</feature>
<feature type="transmembrane region" description="Helical" evidence="1">
    <location>
        <begin position="202"/>
        <end position="221"/>
    </location>
</feature>
<keyword evidence="1" id="KW-0812">Transmembrane</keyword>
<feature type="transmembrane region" description="Helical" evidence="1">
    <location>
        <begin position="419"/>
        <end position="439"/>
    </location>
</feature>
<feature type="transmembrane region" description="Helical" evidence="1">
    <location>
        <begin position="325"/>
        <end position="342"/>
    </location>
</feature>
<name>A0A6J6QB48_9ZZZZ</name>
<gene>
    <name evidence="2" type="ORF">UFOPK2579_01143</name>
</gene>
<feature type="transmembrane region" description="Helical" evidence="1">
    <location>
        <begin position="297"/>
        <end position="319"/>
    </location>
</feature>
<evidence type="ECO:0000256" key="1">
    <source>
        <dbReference type="SAM" id="Phobius"/>
    </source>
</evidence>